<dbReference type="InterPro" id="IPR023582">
    <property type="entry name" value="Impact"/>
</dbReference>
<feature type="region of interest" description="Disordered" evidence="2">
    <location>
        <begin position="429"/>
        <end position="452"/>
    </location>
</feature>
<comment type="caution">
    <text evidence="4">The sequence shown here is derived from an EMBL/GenBank/DDBJ whole genome shotgun (WGS) entry which is preliminary data.</text>
</comment>
<accession>A0A8H6JLK1</accession>
<dbReference type="InterPro" id="IPR001498">
    <property type="entry name" value="Impact_N"/>
</dbReference>
<evidence type="ECO:0000256" key="2">
    <source>
        <dbReference type="SAM" id="MobiDB-lite"/>
    </source>
</evidence>
<dbReference type="PROSITE" id="PS00910">
    <property type="entry name" value="UPF0029"/>
    <property type="match status" value="1"/>
</dbReference>
<dbReference type="Proteomes" id="UP000654918">
    <property type="component" value="Unassembled WGS sequence"/>
</dbReference>
<feature type="compositionally biased region" description="Basic and acidic residues" evidence="2">
    <location>
        <begin position="441"/>
        <end position="452"/>
    </location>
</feature>
<dbReference type="PANTHER" id="PTHR16301">
    <property type="entry name" value="IMPACT-RELATED"/>
    <property type="match status" value="1"/>
</dbReference>
<feature type="region of interest" description="Disordered" evidence="2">
    <location>
        <begin position="77"/>
        <end position="108"/>
    </location>
</feature>
<dbReference type="Pfam" id="PF01205">
    <property type="entry name" value="Impact_N"/>
    <property type="match status" value="1"/>
</dbReference>
<evidence type="ECO:0000259" key="3">
    <source>
        <dbReference type="Pfam" id="PF01205"/>
    </source>
</evidence>
<dbReference type="AlphaFoldDB" id="A0A8H6JLK1"/>
<dbReference type="Gene3D" id="3.30.230.30">
    <property type="entry name" value="Impact, N-terminal domain"/>
    <property type="match status" value="1"/>
</dbReference>
<comment type="similarity">
    <text evidence="1">Belongs to the IMPACT family.</text>
</comment>
<feature type="domain" description="Impact N-terminal" evidence="3">
    <location>
        <begin position="252"/>
        <end position="364"/>
    </location>
</feature>
<dbReference type="GO" id="GO:0005737">
    <property type="term" value="C:cytoplasm"/>
    <property type="evidence" value="ECO:0007669"/>
    <property type="project" value="TreeGrafter"/>
</dbReference>
<dbReference type="EMBL" id="WIGO01000361">
    <property type="protein sequence ID" value="KAF6815245.1"/>
    <property type="molecule type" value="Genomic_DNA"/>
</dbReference>
<dbReference type="InterPro" id="IPR036956">
    <property type="entry name" value="Impact_N_sf"/>
</dbReference>
<proteinExistence type="inferred from homology"/>
<dbReference type="PANTHER" id="PTHR16301:SF4">
    <property type="entry name" value="IMPACT N-TERMINAL DOMAIN-CONTAINING PROTEIN"/>
    <property type="match status" value="1"/>
</dbReference>
<dbReference type="GO" id="GO:0140469">
    <property type="term" value="P:GCN2-mediated signaling"/>
    <property type="evidence" value="ECO:0007669"/>
    <property type="project" value="TreeGrafter"/>
</dbReference>
<dbReference type="InterPro" id="IPR020569">
    <property type="entry name" value="UPF0029_Impact_CS"/>
</dbReference>
<keyword evidence="5" id="KW-1185">Reference proteome</keyword>
<dbReference type="SUPFAM" id="SSF54211">
    <property type="entry name" value="Ribosomal protein S5 domain 2-like"/>
    <property type="match status" value="1"/>
</dbReference>
<protein>
    <recommendedName>
        <fullName evidence="3">Impact N-terminal domain-containing protein</fullName>
    </recommendedName>
</protein>
<evidence type="ECO:0000313" key="5">
    <source>
        <dbReference type="Proteomes" id="UP000654918"/>
    </source>
</evidence>
<organism evidence="4 5">
    <name type="scientific">Colletotrichum plurivorum</name>
    <dbReference type="NCBI Taxonomy" id="2175906"/>
    <lineage>
        <taxon>Eukaryota</taxon>
        <taxon>Fungi</taxon>
        <taxon>Dikarya</taxon>
        <taxon>Ascomycota</taxon>
        <taxon>Pezizomycotina</taxon>
        <taxon>Sordariomycetes</taxon>
        <taxon>Hypocreomycetidae</taxon>
        <taxon>Glomerellales</taxon>
        <taxon>Glomerellaceae</taxon>
        <taxon>Colletotrichum</taxon>
        <taxon>Colletotrichum orchidearum species complex</taxon>
    </lineage>
</organism>
<dbReference type="GO" id="GO:0006446">
    <property type="term" value="P:regulation of translational initiation"/>
    <property type="evidence" value="ECO:0007669"/>
    <property type="project" value="TreeGrafter"/>
</dbReference>
<evidence type="ECO:0000313" key="4">
    <source>
        <dbReference type="EMBL" id="KAF6815245.1"/>
    </source>
</evidence>
<reference evidence="4" key="1">
    <citation type="journal article" date="2020" name="Phytopathology">
        <title>Genome Sequence Resources of Colletotrichum truncatum, C. plurivorum, C. musicola, and C. sojae: Four Species Pathogenic to Soybean (Glycine max).</title>
        <authorList>
            <person name="Rogerio F."/>
            <person name="Boufleur T.R."/>
            <person name="Ciampi-Guillardi M."/>
            <person name="Sukno S.A."/>
            <person name="Thon M.R."/>
            <person name="Massola Junior N.S."/>
            <person name="Baroncelli R."/>
        </authorList>
    </citation>
    <scope>NUCLEOTIDE SEQUENCE</scope>
    <source>
        <strain evidence="4">LFN00145</strain>
    </source>
</reference>
<evidence type="ECO:0000256" key="1">
    <source>
        <dbReference type="ARBA" id="ARBA00007665"/>
    </source>
</evidence>
<sequence length="531" mass="58530">MASQQDLQELLRLITARRVPMITAMSQVKALQAVNLRKYRIADAQLNVVEEALSDAKKAKSLHSACRAHVTRPAIKRSGDSLPNLTAGKRAKTDQQAGLGVEEGCESDRDGVREDTFCLPVNMDEGEIETTAVHTNRAPLMLAFAVELLRYTMPEQPLSSRLSLAQAVVSANSRSKAVSLGIADNDGAANDRSWGEGQPKITIMGRSIAVLKRDDYQLAGGEVLPVTASHHDTHPPISTAPHWVASRELSFKSSTFVARIAPLGHHSQAPVLIRSLLASEPRLQAATHNVWAYRVGDRADSGGGPMLRESCEDDGETGCGEFILRLMREAHIVDAVVVLTRWFGGDMLGPDRWRIIRECVTEALSERMRLPRDQVGHIRVALWALDLQRMNDKSAVQAASPGSARNRSEAVGAEIHRPESARAYLSKSFASPRVSQDDEPEPGKIPRSKDGRFQHGTAMFKDRNLQTLARVLGALRLLYESWAAHLTASEMDQRAWSWYVAVRPEIDPGPSGWGAKGWVQLRKILDLRRKL</sequence>
<dbReference type="InterPro" id="IPR020568">
    <property type="entry name" value="Ribosomal_Su5_D2-typ_SF"/>
</dbReference>
<name>A0A8H6JLK1_9PEZI</name>
<gene>
    <name evidence="4" type="ORF">CPLU01_14185</name>
</gene>